<sequence length="240" mass="26860">MSGTGELPLARLVVVEDDDSIRELLAAGLRFAHYDVRTVANGGDALQMLSDGKTDLVILDVNLPDVDGFEVCRRLRAAGDDVPIVFLTARRETDDLRAGFAGGGDDYLTKPFSLDELTFRIEAVLRRTGTRSGRSPSSSRLVCGPVELDEATHRVWRSGHEVNLTPTEFRLLHYLFVNVDRVLTRGQILDHVWPYDFDGDWQIIETYVSSLRRKLETADHERIIHTVRGIGYSARRPGAV</sequence>
<organism evidence="8">
    <name type="scientific">freshwater metagenome</name>
    <dbReference type="NCBI Taxonomy" id="449393"/>
    <lineage>
        <taxon>unclassified sequences</taxon>
        <taxon>metagenomes</taxon>
        <taxon>ecological metagenomes</taxon>
    </lineage>
</organism>
<dbReference type="SMART" id="SM00862">
    <property type="entry name" value="Trans_reg_C"/>
    <property type="match status" value="1"/>
</dbReference>
<dbReference type="SMART" id="SM00448">
    <property type="entry name" value="REC"/>
    <property type="match status" value="1"/>
</dbReference>
<dbReference type="PROSITE" id="PS50110">
    <property type="entry name" value="RESPONSE_REGULATORY"/>
    <property type="match status" value="1"/>
</dbReference>
<dbReference type="PROSITE" id="PS51755">
    <property type="entry name" value="OMPR_PHOB"/>
    <property type="match status" value="1"/>
</dbReference>
<dbReference type="CDD" id="cd00383">
    <property type="entry name" value="trans_reg_C"/>
    <property type="match status" value="1"/>
</dbReference>
<gene>
    <name evidence="8" type="ORF">UFOPK3376_02329</name>
</gene>
<dbReference type="PANTHER" id="PTHR48111:SF28">
    <property type="entry name" value="TRANSCRIPTIONAL REGULATORY PROTEIN TCRX-RELATED"/>
    <property type="match status" value="1"/>
</dbReference>
<dbReference type="Gene3D" id="3.40.50.2300">
    <property type="match status" value="1"/>
</dbReference>
<dbReference type="GO" id="GO:0006355">
    <property type="term" value="P:regulation of DNA-templated transcription"/>
    <property type="evidence" value="ECO:0007669"/>
    <property type="project" value="InterPro"/>
</dbReference>
<dbReference type="InterPro" id="IPR011006">
    <property type="entry name" value="CheY-like_superfamily"/>
</dbReference>
<dbReference type="FunFam" id="3.40.50.2300:FF:000001">
    <property type="entry name" value="DNA-binding response regulator PhoB"/>
    <property type="match status" value="1"/>
</dbReference>
<feature type="domain" description="Response regulatory" evidence="6">
    <location>
        <begin position="11"/>
        <end position="125"/>
    </location>
</feature>
<dbReference type="InterPro" id="IPR001789">
    <property type="entry name" value="Sig_transdc_resp-reg_receiver"/>
</dbReference>
<keyword evidence="2" id="KW-0902">Two-component regulatory system</keyword>
<name>A0A6J7EZF2_9ZZZZ</name>
<keyword evidence="5" id="KW-0804">Transcription</keyword>
<accession>A0A6J7EZF2</accession>
<evidence type="ECO:0000256" key="5">
    <source>
        <dbReference type="ARBA" id="ARBA00023163"/>
    </source>
</evidence>
<feature type="domain" description="OmpR/PhoB-type" evidence="7">
    <location>
        <begin position="138"/>
        <end position="236"/>
    </location>
</feature>
<evidence type="ECO:0000256" key="2">
    <source>
        <dbReference type="ARBA" id="ARBA00023012"/>
    </source>
</evidence>
<dbReference type="GO" id="GO:0000156">
    <property type="term" value="F:phosphorelay response regulator activity"/>
    <property type="evidence" value="ECO:0007669"/>
    <property type="project" value="TreeGrafter"/>
</dbReference>
<dbReference type="InterPro" id="IPR039420">
    <property type="entry name" value="WalR-like"/>
</dbReference>
<dbReference type="Pfam" id="PF00072">
    <property type="entry name" value="Response_reg"/>
    <property type="match status" value="1"/>
</dbReference>
<evidence type="ECO:0000259" key="7">
    <source>
        <dbReference type="PROSITE" id="PS51755"/>
    </source>
</evidence>
<dbReference type="PANTHER" id="PTHR48111">
    <property type="entry name" value="REGULATOR OF RPOS"/>
    <property type="match status" value="1"/>
</dbReference>
<dbReference type="Pfam" id="PF00486">
    <property type="entry name" value="Trans_reg_C"/>
    <property type="match status" value="1"/>
</dbReference>
<keyword evidence="1" id="KW-0597">Phosphoprotein</keyword>
<reference evidence="8" key="1">
    <citation type="submission" date="2020-05" db="EMBL/GenBank/DDBJ databases">
        <authorList>
            <person name="Chiriac C."/>
            <person name="Salcher M."/>
            <person name="Ghai R."/>
            <person name="Kavagutti S V."/>
        </authorList>
    </citation>
    <scope>NUCLEOTIDE SEQUENCE</scope>
</reference>
<evidence type="ECO:0000259" key="6">
    <source>
        <dbReference type="PROSITE" id="PS50110"/>
    </source>
</evidence>
<keyword evidence="4" id="KW-0238">DNA-binding</keyword>
<dbReference type="EMBL" id="CAFBLP010000070">
    <property type="protein sequence ID" value="CAB4886555.1"/>
    <property type="molecule type" value="Genomic_DNA"/>
</dbReference>
<protein>
    <submittedName>
        <fullName evidence="8">Unannotated protein</fullName>
    </submittedName>
</protein>
<proteinExistence type="predicted"/>
<dbReference type="Gene3D" id="1.10.10.10">
    <property type="entry name" value="Winged helix-like DNA-binding domain superfamily/Winged helix DNA-binding domain"/>
    <property type="match status" value="1"/>
</dbReference>
<evidence type="ECO:0000313" key="8">
    <source>
        <dbReference type="EMBL" id="CAB4886555.1"/>
    </source>
</evidence>
<dbReference type="InterPro" id="IPR001867">
    <property type="entry name" value="OmpR/PhoB-type_DNA-bd"/>
</dbReference>
<keyword evidence="3" id="KW-0805">Transcription regulation</keyword>
<dbReference type="GO" id="GO:0032993">
    <property type="term" value="C:protein-DNA complex"/>
    <property type="evidence" value="ECO:0007669"/>
    <property type="project" value="TreeGrafter"/>
</dbReference>
<dbReference type="GO" id="GO:0005829">
    <property type="term" value="C:cytosol"/>
    <property type="evidence" value="ECO:0007669"/>
    <property type="project" value="TreeGrafter"/>
</dbReference>
<dbReference type="GO" id="GO:0000976">
    <property type="term" value="F:transcription cis-regulatory region binding"/>
    <property type="evidence" value="ECO:0007669"/>
    <property type="project" value="TreeGrafter"/>
</dbReference>
<dbReference type="SUPFAM" id="SSF52172">
    <property type="entry name" value="CheY-like"/>
    <property type="match status" value="1"/>
</dbReference>
<dbReference type="AlphaFoldDB" id="A0A6J7EZF2"/>
<dbReference type="InterPro" id="IPR036388">
    <property type="entry name" value="WH-like_DNA-bd_sf"/>
</dbReference>
<evidence type="ECO:0000256" key="4">
    <source>
        <dbReference type="ARBA" id="ARBA00023125"/>
    </source>
</evidence>
<evidence type="ECO:0000256" key="1">
    <source>
        <dbReference type="ARBA" id="ARBA00022553"/>
    </source>
</evidence>
<evidence type="ECO:0000256" key="3">
    <source>
        <dbReference type="ARBA" id="ARBA00023015"/>
    </source>
</evidence>
<dbReference type="FunFam" id="1.10.10.10:FF:000005">
    <property type="entry name" value="Two-component system response regulator"/>
    <property type="match status" value="1"/>
</dbReference>